<comment type="caution">
    <text evidence="2">The sequence shown here is derived from an EMBL/GenBank/DDBJ whole genome shotgun (WGS) entry which is preliminary data.</text>
</comment>
<feature type="domain" description="HTH cro/C1-type" evidence="1">
    <location>
        <begin position="40"/>
        <end position="82"/>
    </location>
</feature>
<evidence type="ECO:0000313" key="2">
    <source>
        <dbReference type="EMBL" id="MFI0914246.1"/>
    </source>
</evidence>
<reference evidence="2 3" key="1">
    <citation type="submission" date="2024-10" db="EMBL/GenBank/DDBJ databases">
        <title>The Natural Products Discovery Center: Release of the First 8490 Sequenced Strains for Exploring Actinobacteria Biosynthetic Diversity.</title>
        <authorList>
            <person name="Kalkreuter E."/>
            <person name="Kautsar S.A."/>
            <person name="Yang D."/>
            <person name="Bader C.D."/>
            <person name="Teijaro C.N."/>
            <person name="Fluegel L."/>
            <person name="Davis C.M."/>
            <person name="Simpson J.R."/>
            <person name="Lauterbach L."/>
            <person name="Steele A.D."/>
            <person name="Gui C."/>
            <person name="Meng S."/>
            <person name="Li G."/>
            <person name="Viehrig K."/>
            <person name="Ye F."/>
            <person name="Su P."/>
            <person name="Kiefer A.F."/>
            <person name="Nichols A."/>
            <person name="Cepeda A.J."/>
            <person name="Yan W."/>
            <person name="Fan B."/>
            <person name="Jiang Y."/>
            <person name="Adhikari A."/>
            <person name="Zheng C.-J."/>
            <person name="Schuster L."/>
            <person name="Cowan T.M."/>
            <person name="Smanski M.J."/>
            <person name="Chevrette M.G."/>
            <person name="De Carvalho L.P.S."/>
            <person name="Shen B."/>
        </authorList>
    </citation>
    <scope>NUCLEOTIDE SEQUENCE [LARGE SCALE GENOMIC DNA]</scope>
    <source>
        <strain evidence="2 3">NPDC020979</strain>
    </source>
</reference>
<dbReference type="InterPro" id="IPR010982">
    <property type="entry name" value="Lambda_DNA-bd_dom_sf"/>
</dbReference>
<evidence type="ECO:0000259" key="1">
    <source>
        <dbReference type="PROSITE" id="PS50943"/>
    </source>
</evidence>
<sequence>MAHHEMTGPLEPGTAALFGARLQRLVDNIHPNRSKPYTDTEIAEHVGVTSKYISKLRAGHSMPSLEKGRAIAALFDVDVDYLLKPHDHPAVTRVEGHLSAAREPAGLAQERPSQPTEDELWLQLQQVHGVKEIALRAGQLSPGARASVLDIVNRILGSESEASGSSSDAQPLE</sequence>
<dbReference type="Gene3D" id="1.10.260.40">
    <property type="entry name" value="lambda repressor-like DNA-binding domains"/>
    <property type="match status" value="1"/>
</dbReference>
<keyword evidence="3" id="KW-1185">Reference proteome</keyword>
<proteinExistence type="predicted"/>
<dbReference type="Pfam" id="PF01381">
    <property type="entry name" value="HTH_3"/>
    <property type="match status" value="1"/>
</dbReference>
<protein>
    <submittedName>
        <fullName evidence="2">Helix-turn-helix domain-containing protein</fullName>
    </submittedName>
</protein>
<dbReference type="PROSITE" id="PS50943">
    <property type="entry name" value="HTH_CROC1"/>
    <property type="match status" value="1"/>
</dbReference>
<dbReference type="InterPro" id="IPR001387">
    <property type="entry name" value="Cro/C1-type_HTH"/>
</dbReference>
<dbReference type="RefSeq" id="WP_397614261.1">
    <property type="nucleotide sequence ID" value="NZ_JBIRRB010000011.1"/>
</dbReference>
<gene>
    <name evidence="2" type="ORF">ACH4TF_27890</name>
</gene>
<dbReference type="EMBL" id="JBIRRB010000011">
    <property type="protein sequence ID" value="MFI0914246.1"/>
    <property type="molecule type" value="Genomic_DNA"/>
</dbReference>
<dbReference type="CDD" id="cd00093">
    <property type="entry name" value="HTH_XRE"/>
    <property type="match status" value="1"/>
</dbReference>
<organism evidence="2 3">
    <name type="scientific">Streptomyces abikoensis</name>
    <dbReference type="NCBI Taxonomy" id="97398"/>
    <lineage>
        <taxon>Bacteria</taxon>
        <taxon>Bacillati</taxon>
        <taxon>Actinomycetota</taxon>
        <taxon>Actinomycetes</taxon>
        <taxon>Kitasatosporales</taxon>
        <taxon>Streptomycetaceae</taxon>
        <taxon>Streptomyces</taxon>
    </lineage>
</organism>
<dbReference type="SUPFAM" id="SSF47413">
    <property type="entry name" value="lambda repressor-like DNA-binding domains"/>
    <property type="match status" value="1"/>
</dbReference>
<accession>A0ABW7TCA2</accession>
<dbReference type="SMART" id="SM00530">
    <property type="entry name" value="HTH_XRE"/>
    <property type="match status" value="1"/>
</dbReference>
<name>A0ABW7TCA2_9ACTN</name>
<evidence type="ECO:0000313" key="3">
    <source>
        <dbReference type="Proteomes" id="UP001611162"/>
    </source>
</evidence>
<dbReference type="Proteomes" id="UP001611162">
    <property type="component" value="Unassembled WGS sequence"/>
</dbReference>